<dbReference type="HAMAP" id="MF_00099">
    <property type="entry name" value="CheB_chemtxs"/>
    <property type="match status" value="1"/>
</dbReference>
<dbReference type="SUPFAM" id="SSF52172">
    <property type="entry name" value="CheY-like"/>
    <property type="match status" value="1"/>
</dbReference>
<feature type="domain" description="Response regulatory" evidence="8">
    <location>
        <begin position="8"/>
        <end position="125"/>
    </location>
</feature>
<dbReference type="EC" id="3.1.1.61" evidence="5"/>
<protein>
    <recommendedName>
        <fullName evidence="5">Protein-glutamate methylesterase/protein-glutamine glutaminase</fullName>
        <ecNumber evidence="5">3.1.1.61</ecNumber>
        <ecNumber evidence="5">3.5.1.44</ecNumber>
    </recommendedName>
</protein>
<evidence type="ECO:0000256" key="5">
    <source>
        <dbReference type="HAMAP-Rule" id="MF_00099"/>
    </source>
</evidence>
<feature type="domain" description="CheB-type methylesterase" evidence="9">
    <location>
        <begin position="160"/>
        <end position="353"/>
    </location>
</feature>
<name>A0ABY8PT90_9BACT</name>
<evidence type="ECO:0000256" key="1">
    <source>
        <dbReference type="ARBA" id="ARBA00022490"/>
    </source>
</evidence>
<evidence type="ECO:0000256" key="3">
    <source>
        <dbReference type="ARBA" id="ARBA00022801"/>
    </source>
</evidence>
<dbReference type="InterPro" id="IPR011006">
    <property type="entry name" value="CheY-like_superfamily"/>
</dbReference>
<reference evidence="10 11" key="1">
    <citation type="submission" date="2021-02" db="EMBL/GenBank/DDBJ databases">
        <title>Characterization of Marinitoga sp. nov. str. BP5-C20A.</title>
        <authorList>
            <person name="Erauso G."/>
            <person name="Postec A."/>
        </authorList>
    </citation>
    <scope>NUCLEOTIDE SEQUENCE [LARGE SCALE GENOMIC DNA]</scope>
    <source>
        <strain evidence="10 11">BP5-C20A</strain>
    </source>
</reference>
<evidence type="ECO:0000259" key="9">
    <source>
        <dbReference type="PROSITE" id="PS50122"/>
    </source>
</evidence>
<feature type="active site" evidence="5 6">
    <location>
        <position position="173"/>
    </location>
</feature>
<proteinExistence type="inferred from homology"/>
<dbReference type="CDD" id="cd16432">
    <property type="entry name" value="CheB_Rec"/>
    <property type="match status" value="1"/>
</dbReference>
<dbReference type="RefSeq" id="WP_281000683.1">
    <property type="nucleotide sequence ID" value="NZ_CP069362.1"/>
</dbReference>
<dbReference type="Pfam" id="PF01339">
    <property type="entry name" value="CheB_methylest"/>
    <property type="match status" value="1"/>
</dbReference>
<comment type="catalytic activity">
    <reaction evidence="5">
        <text>L-glutaminyl-[protein] + H2O = L-glutamyl-[protein] + NH4(+)</text>
        <dbReference type="Rhea" id="RHEA:16441"/>
        <dbReference type="Rhea" id="RHEA-COMP:10207"/>
        <dbReference type="Rhea" id="RHEA-COMP:10208"/>
        <dbReference type="ChEBI" id="CHEBI:15377"/>
        <dbReference type="ChEBI" id="CHEBI:28938"/>
        <dbReference type="ChEBI" id="CHEBI:29973"/>
        <dbReference type="ChEBI" id="CHEBI:30011"/>
        <dbReference type="EC" id="3.5.1.44"/>
    </reaction>
</comment>
<keyword evidence="3 5" id="KW-0378">Hydrolase</keyword>
<keyword evidence="11" id="KW-1185">Reference proteome</keyword>
<dbReference type="PANTHER" id="PTHR42872:SF6">
    <property type="entry name" value="PROTEIN-GLUTAMATE METHYLESTERASE_PROTEIN-GLUTAMINE GLUTAMINASE"/>
    <property type="match status" value="1"/>
</dbReference>
<keyword evidence="5 7" id="KW-0597">Phosphoprotein</keyword>
<evidence type="ECO:0000256" key="2">
    <source>
        <dbReference type="ARBA" id="ARBA00022500"/>
    </source>
</evidence>
<feature type="active site" evidence="5 6">
    <location>
        <position position="295"/>
    </location>
</feature>
<evidence type="ECO:0000259" key="8">
    <source>
        <dbReference type="PROSITE" id="PS50110"/>
    </source>
</evidence>
<dbReference type="PROSITE" id="PS50122">
    <property type="entry name" value="CHEB"/>
    <property type="match status" value="1"/>
</dbReference>
<dbReference type="EC" id="3.5.1.44" evidence="5"/>
<dbReference type="Gene3D" id="3.40.50.2300">
    <property type="match status" value="1"/>
</dbReference>
<keyword evidence="2 5" id="KW-0145">Chemotaxis</keyword>
<comment type="subcellular location">
    <subcellularLocation>
        <location evidence="5">Cytoplasm</location>
    </subcellularLocation>
</comment>
<dbReference type="InterPro" id="IPR008248">
    <property type="entry name" value="CheB-like"/>
</dbReference>
<evidence type="ECO:0000256" key="4">
    <source>
        <dbReference type="ARBA" id="ARBA00048267"/>
    </source>
</evidence>
<evidence type="ECO:0000256" key="7">
    <source>
        <dbReference type="PROSITE-ProRule" id="PRU00169"/>
    </source>
</evidence>
<comment type="catalytic activity">
    <reaction evidence="4 5">
        <text>[protein]-L-glutamate 5-O-methyl ester + H2O = L-glutamyl-[protein] + methanol + H(+)</text>
        <dbReference type="Rhea" id="RHEA:23236"/>
        <dbReference type="Rhea" id="RHEA-COMP:10208"/>
        <dbReference type="Rhea" id="RHEA-COMP:10311"/>
        <dbReference type="ChEBI" id="CHEBI:15377"/>
        <dbReference type="ChEBI" id="CHEBI:15378"/>
        <dbReference type="ChEBI" id="CHEBI:17790"/>
        <dbReference type="ChEBI" id="CHEBI:29973"/>
        <dbReference type="ChEBI" id="CHEBI:82795"/>
        <dbReference type="EC" id="3.1.1.61"/>
    </reaction>
</comment>
<dbReference type="PROSITE" id="PS50110">
    <property type="entry name" value="RESPONSE_REGULATORY"/>
    <property type="match status" value="1"/>
</dbReference>
<dbReference type="SMART" id="SM00448">
    <property type="entry name" value="REC"/>
    <property type="match status" value="1"/>
</dbReference>
<dbReference type="SUPFAM" id="SSF52738">
    <property type="entry name" value="Methylesterase CheB, C-terminal domain"/>
    <property type="match status" value="1"/>
</dbReference>
<dbReference type="Proteomes" id="UP001232493">
    <property type="component" value="Chromosome"/>
</dbReference>
<comment type="PTM">
    <text evidence="5">Phosphorylated by CheA. Phosphorylation of the N-terminal regulatory domain activates the methylesterase activity.</text>
</comment>
<dbReference type="InterPro" id="IPR001789">
    <property type="entry name" value="Sig_transdc_resp-reg_receiver"/>
</dbReference>
<dbReference type="CDD" id="cd17541">
    <property type="entry name" value="REC_CheB-like"/>
    <property type="match status" value="1"/>
</dbReference>
<dbReference type="Gene3D" id="3.40.50.180">
    <property type="entry name" value="Methylesterase CheB, C-terminal domain"/>
    <property type="match status" value="1"/>
</dbReference>
<accession>A0ABY8PT90</accession>
<evidence type="ECO:0000313" key="11">
    <source>
        <dbReference type="Proteomes" id="UP001232493"/>
    </source>
</evidence>
<feature type="active site" evidence="5 6">
    <location>
        <position position="200"/>
    </location>
</feature>
<dbReference type="InterPro" id="IPR000673">
    <property type="entry name" value="Sig_transdc_resp-reg_Me-estase"/>
</dbReference>
<keyword evidence="1 5" id="KW-0963">Cytoplasm</keyword>
<dbReference type="EMBL" id="CP069362">
    <property type="protein sequence ID" value="WGS65854.1"/>
    <property type="molecule type" value="Genomic_DNA"/>
</dbReference>
<organism evidence="10 11">
    <name type="scientific">Marinitoga aeolica</name>
    <dbReference type="NCBI Taxonomy" id="2809031"/>
    <lineage>
        <taxon>Bacteria</taxon>
        <taxon>Thermotogati</taxon>
        <taxon>Thermotogota</taxon>
        <taxon>Thermotogae</taxon>
        <taxon>Petrotogales</taxon>
        <taxon>Petrotogaceae</taxon>
        <taxon>Marinitoga</taxon>
    </lineage>
</organism>
<dbReference type="PANTHER" id="PTHR42872">
    <property type="entry name" value="PROTEIN-GLUTAMATE METHYLESTERASE/PROTEIN-GLUTAMINE GLUTAMINASE"/>
    <property type="match status" value="1"/>
</dbReference>
<dbReference type="Pfam" id="PF00072">
    <property type="entry name" value="Response_reg"/>
    <property type="match status" value="1"/>
</dbReference>
<comment type="domain">
    <text evidence="5">Contains a C-terminal catalytic domain, and an N-terminal region which modulates catalytic activity.</text>
</comment>
<gene>
    <name evidence="5" type="primary">cheB</name>
    <name evidence="10" type="ORF">JRV97_04705</name>
</gene>
<evidence type="ECO:0000256" key="6">
    <source>
        <dbReference type="PROSITE-ProRule" id="PRU00050"/>
    </source>
</evidence>
<evidence type="ECO:0000313" key="10">
    <source>
        <dbReference type="EMBL" id="WGS65854.1"/>
    </source>
</evidence>
<comment type="function">
    <text evidence="5">Involved in chemotaxis. Part of a chemotaxis signal transduction system that modulates chemotaxis in response to various stimuli. Catalyzes the demethylation of specific methylglutamate residues introduced into the chemoreceptors (methyl-accepting chemotaxis proteins or MCP) by CheR. Also mediates the irreversible deamidation of specific glutamine residues to glutamic acid.</text>
</comment>
<dbReference type="NCBIfam" id="NF001965">
    <property type="entry name" value="PRK00742.1"/>
    <property type="match status" value="1"/>
</dbReference>
<feature type="modified residue" description="4-aspartylphosphate" evidence="5 7">
    <location>
        <position position="59"/>
    </location>
</feature>
<dbReference type="InterPro" id="IPR035909">
    <property type="entry name" value="CheB_C"/>
</dbReference>
<sequence length="355" mass="39330">MIVIQKIKILIADDSPLTRKILKMLIESDEKLRVIGVARDGIEAIEKTNELNPDVIIMDIKMPNMDGLTALQYILEEKNIPVIVVSSLGERSSVIAYEALELGAFDYIEKPADLYYLKDELIKKIHAAYIFSLSEEAKKEFFSEKEISYKPKEKKEITTPVKSDFYAVAIGISTGGPRTIYDVLPKLPANLNAAIFLVQHIPAQFTKTYAERLNASCELKVVEAEDEMEVKPGNVYVGKGGYHLKLRKGLDSLKIMLSKSPKHVFMPSVDIMMESVLDNFNDKTIGVLMTGMGNDGANAMVKIKQNGGYTIAESEETAVVFGMPAEAIRLGGADITLPSYKIAEEIIKKAGLRYG</sequence>
<dbReference type="PIRSF" id="PIRSF000876">
    <property type="entry name" value="RR_chemtxs_CheB"/>
    <property type="match status" value="1"/>
</dbReference>
<comment type="similarity">
    <text evidence="5">Belongs to the CheB family.</text>
</comment>